<gene>
    <name evidence="1" type="ORF">CINCED_3A011904</name>
</gene>
<accession>A0A5E4M641</accession>
<name>A0A5E4M641_9HEMI</name>
<organism evidence="1 2">
    <name type="scientific">Cinara cedri</name>
    <dbReference type="NCBI Taxonomy" id="506608"/>
    <lineage>
        <taxon>Eukaryota</taxon>
        <taxon>Metazoa</taxon>
        <taxon>Ecdysozoa</taxon>
        <taxon>Arthropoda</taxon>
        <taxon>Hexapoda</taxon>
        <taxon>Insecta</taxon>
        <taxon>Pterygota</taxon>
        <taxon>Neoptera</taxon>
        <taxon>Paraneoptera</taxon>
        <taxon>Hemiptera</taxon>
        <taxon>Sternorrhyncha</taxon>
        <taxon>Aphidomorpha</taxon>
        <taxon>Aphidoidea</taxon>
        <taxon>Aphididae</taxon>
        <taxon>Lachninae</taxon>
        <taxon>Cinara</taxon>
    </lineage>
</organism>
<dbReference type="EMBL" id="CABPRJ010000047">
    <property type="protein sequence ID" value="VVC26792.1"/>
    <property type="molecule type" value="Genomic_DNA"/>
</dbReference>
<reference evidence="1 2" key="1">
    <citation type="submission" date="2019-08" db="EMBL/GenBank/DDBJ databases">
        <authorList>
            <person name="Alioto T."/>
            <person name="Alioto T."/>
            <person name="Gomez Garrido J."/>
        </authorList>
    </citation>
    <scope>NUCLEOTIDE SEQUENCE [LARGE SCALE GENOMIC DNA]</scope>
</reference>
<evidence type="ECO:0000313" key="2">
    <source>
        <dbReference type="Proteomes" id="UP000325440"/>
    </source>
</evidence>
<keyword evidence="2" id="KW-1185">Reference proteome</keyword>
<dbReference type="AlphaFoldDB" id="A0A5E4M641"/>
<sequence>MTNRVLKRKPESQTITGFENYVGKRPRGRPGQLYFNIRNTECASLRTCNTRRIRRTVEKFGCIDKTLHLKTDDDEDEIA</sequence>
<evidence type="ECO:0000313" key="1">
    <source>
        <dbReference type="EMBL" id="VVC26792.1"/>
    </source>
</evidence>
<dbReference type="Proteomes" id="UP000325440">
    <property type="component" value="Unassembled WGS sequence"/>
</dbReference>
<proteinExistence type="predicted"/>
<protein>
    <submittedName>
        <fullName evidence="1">Uncharacterized protein</fullName>
    </submittedName>
</protein>